<gene>
    <name evidence="2" type="ORF">ENS15_06550</name>
</gene>
<sequence length="172" mass="19666">MKLIYGIEKVLVGQIFFLIGIILRRINYQVIIRNLNICKIIYLTIIILIFNLFFIKINGFVDLVGNLFGNNYLIYILNGIVGSLIVINLSLIFEKTGISNRVFEIVSKSTIYILGFHEQIISLIFGGIFVIFKIDPDTYKNILLINIIISAGDCLLIAGIYYFVVRLKLKPR</sequence>
<evidence type="ECO:0000313" key="2">
    <source>
        <dbReference type="EMBL" id="HFK24285.1"/>
    </source>
</evidence>
<feature type="transmembrane region" description="Helical" evidence="1">
    <location>
        <begin position="72"/>
        <end position="91"/>
    </location>
</feature>
<feature type="transmembrane region" description="Helical" evidence="1">
    <location>
        <begin position="40"/>
        <end position="60"/>
    </location>
</feature>
<feature type="transmembrane region" description="Helical" evidence="1">
    <location>
        <begin position="111"/>
        <end position="132"/>
    </location>
</feature>
<evidence type="ECO:0000256" key="1">
    <source>
        <dbReference type="SAM" id="Phobius"/>
    </source>
</evidence>
<proteinExistence type="predicted"/>
<keyword evidence="1" id="KW-0472">Membrane</keyword>
<reference evidence="2" key="1">
    <citation type="journal article" date="2020" name="mSystems">
        <title>Genome- and Community-Level Interaction Insights into Carbon Utilization and Element Cycling Functions of Hydrothermarchaeota in Hydrothermal Sediment.</title>
        <authorList>
            <person name="Zhou Z."/>
            <person name="Liu Y."/>
            <person name="Xu W."/>
            <person name="Pan J."/>
            <person name="Luo Z.H."/>
            <person name="Li M."/>
        </authorList>
    </citation>
    <scope>NUCLEOTIDE SEQUENCE [LARGE SCALE GENOMIC DNA]</scope>
    <source>
        <strain evidence="2">SpSt-464</strain>
    </source>
</reference>
<organism evidence="2">
    <name type="scientific">candidate division WOR-3 bacterium</name>
    <dbReference type="NCBI Taxonomy" id="2052148"/>
    <lineage>
        <taxon>Bacteria</taxon>
        <taxon>Bacteria division WOR-3</taxon>
    </lineage>
</organism>
<keyword evidence="1" id="KW-0812">Transmembrane</keyword>
<feature type="transmembrane region" description="Helical" evidence="1">
    <location>
        <begin position="144"/>
        <end position="164"/>
    </location>
</feature>
<name>A0A7C3N9R3_UNCW3</name>
<feature type="transmembrane region" description="Helical" evidence="1">
    <location>
        <begin position="12"/>
        <end position="28"/>
    </location>
</feature>
<protein>
    <submittedName>
        <fullName evidence="2">Uncharacterized protein</fullName>
    </submittedName>
</protein>
<dbReference type="EMBL" id="DSTT01000005">
    <property type="protein sequence ID" value="HFK24285.1"/>
    <property type="molecule type" value="Genomic_DNA"/>
</dbReference>
<accession>A0A7C3N9R3</accession>
<keyword evidence="1" id="KW-1133">Transmembrane helix</keyword>
<dbReference type="AlphaFoldDB" id="A0A7C3N9R3"/>
<comment type="caution">
    <text evidence="2">The sequence shown here is derived from an EMBL/GenBank/DDBJ whole genome shotgun (WGS) entry which is preliminary data.</text>
</comment>